<reference evidence="3" key="1">
    <citation type="submission" date="2021-01" db="EMBL/GenBank/DDBJ databases">
        <authorList>
            <consortium name="Genoscope - CEA"/>
            <person name="William W."/>
        </authorList>
    </citation>
    <scope>NUCLEOTIDE SEQUENCE</scope>
</reference>
<proteinExistence type="predicted"/>
<feature type="compositionally biased region" description="Polar residues" evidence="1">
    <location>
        <begin position="28"/>
        <end position="39"/>
    </location>
</feature>
<organism evidence="3">
    <name type="scientific">Brassica napus</name>
    <name type="common">Rape</name>
    <dbReference type="NCBI Taxonomy" id="3708"/>
    <lineage>
        <taxon>Eukaryota</taxon>
        <taxon>Viridiplantae</taxon>
        <taxon>Streptophyta</taxon>
        <taxon>Embryophyta</taxon>
        <taxon>Tracheophyta</taxon>
        <taxon>Spermatophyta</taxon>
        <taxon>Magnoliopsida</taxon>
        <taxon>eudicotyledons</taxon>
        <taxon>Gunneridae</taxon>
        <taxon>Pentapetalae</taxon>
        <taxon>rosids</taxon>
        <taxon>malvids</taxon>
        <taxon>Brassicales</taxon>
        <taxon>Brassicaceae</taxon>
        <taxon>Brassiceae</taxon>
        <taxon>Brassica</taxon>
    </lineage>
</organism>
<accession>A0A816IRL6</accession>
<evidence type="ECO:0000313" key="3">
    <source>
        <dbReference type="EMBL" id="CAF1716479.1"/>
    </source>
</evidence>
<feature type="chain" id="PRO_5032857073" evidence="2">
    <location>
        <begin position="20"/>
        <end position="48"/>
    </location>
</feature>
<evidence type="ECO:0000256" key="1">
    <source>
        <dbReference type="SAM" id="MobiDB-lite"/>
    </source>
</evidence>
<dbReference type="Proteomes" id="UP001295469">
    <property type="component" value="Chromosome C09"/>
</dbReference>
<keyword evidence="2" id="KW-0732">Signal</keyword>
<feature type="non-terminal residue" evidence="3">
    <location>
        <position position="48"/>
    </location>
</feature>
<sequence>MIKGLLLVLFFLITVKTSASRPLAWSKGNMSPGQNTQGESGSGRGPNW</sequence>
<feature type="signal peptide" evidence="2">
    <location>
        <begin position="1"/>
        <end position="19"/>
    </location>
</feature>
<dbReference type="AlphaFoldDB" id="A0A816IRL6"/>
<protein>
    <submittedName>
        <fullName evidence="3">(rape) hypothetical protein</fullName>
    </submittedName>
</protein>
<evidence type="ECO:0000256" key="2">
    <source>
        <dbReference type="SAM" id="SignalP"/>
    </source>
</evidence>
<gene>
    <name evidence="3" type="ORF">DARMORV10_C09P08320.1</name>
</gene>
<feature type="region of interest" description="Disordered" evidence="1">
    <location>
        <begin position="23"/>
        <end position="48"/>
    </location>
</feature>
<name>A0A816IRL6_BRANA</name>
<dbReference type="EMBL" id="HG994373">
    <property type="protein sequence ID" value="CAF1716479.1"/>
    <property type="molecule type" value="Genomic_DNA"/>
</dbReference>